<evidence type="ECO:0000313" key="1">
    <source>
        <dbReference type="EMBL" id="AMP05735.1"/>
    </source>
</evidence>
<accession>A0A127Q7E1</accession>
<dbReference type="Proteomes" id="UP000074561">
    <property type="component" value="Chromosome"/>
</dbReference>
<dbReference type="InterPro" id="IPR025833">
    <property type="entry name" value="GDYXXLXY"/>
</dbReference>
<proteinExistence type="predicted"/>
<dbReference type="PATRIC" id="fig|279113.9.peg.3367"/>
<dbReference type="AlphaFoldDB" id="A0A127Q7E1"/>
<gene>
    <name evidence="1" type="ORF">CPter91_3409</name>
</gene>
<dbReference type="RefSeq" id="WP_061941846.1">
    <property type="nucleotide sequence ID" value="NZ_CP013234.1"/>
</dbReference>
<organism evidence="1 2">
    <name type="scientific">Collimonas pratensis</name>
    <dbReference type="NCBI Taxonomy" id="279113"/>
    <lineage>
        <taxon>Bacteria</taxon>
        <taxon>Pseudomonadati</taxon>
        <taxon>Pseudomonadota</taxon>
        <taxon>Betaproteobacteria</taxon>
        <taxon>Burkholderiales</taxon>
        <taxon>Oxalobacteraceae</taxon>
        <taxon>Collimonas</taxon>
    </lineage>
</organism>
<dbReference type="Pfam" id="PF14345">
    <property type="entry name" value="GDYXXLXY"/>
    <property type="match status" value="1"/>
</dbReference>
<reference evidence="1 2" key="1">
    <citation type="submission" date="2015-11" db="EMBL/GenBank/DDBJ databases">
        <title>Exploring the genomic traits of fungus-feeding bacterial genus Collimonas.</title>
        <authorList>
            <person name="Song C."/>
            <person name="Schmidt R."/>
            <person name="de Jager V."/>
            <person name="Krzyzanowska D."/>
            <person name="Jongedijk E."/>
            <person name="Cankar K."/>
            <person name="Beekwilder J."/>
            <person name="van Veen A."/>
            <person name="de Boer W."/>
            <person name="van Veen J.A."/>
            <person name="Garbeva P."/>
        </authorList>
    </citation>
    <scope>NUCLEOTIDE SEQUENCE [LARGE SCALE GENOMIC DNA]</scope>
    <source>
        <strain evidence="1 2">Ter91</strain>
    </source>
</reference>
<dbReference type="KEGG" id="cpra:CPter91_3409"/>
<dbReference type="EMBL" id="CP013234">
    <property type="protein sequence ID" value="AMP05735.1"/>
    <property type="molecule type" value="Genomic_DNA"/>
</dbReference>
<dbReference type="OrthoDB" id="4868247at2"/>
<dbReference type="STRING" id="279113.CPter91_3409"/>
<name>A0A127Q7E1_9BURK</name>
<protein>
    <submittedName>
        <fullName evidence="1">GDYXXLXY family protein</fullName>
    </submittedName>
</protein>
<sequence>MMRWRLPLFIIAAVITLLFLNGIVWRHEQTLAQGHAVLLPLRPVDPRSLMQGDYMALDYQLTQQLTHDLMAAPPAAGQALAIVLGTDSDGVAQFLRMAKPGEQLQAGETLVRLKWEDNGAHLPSNSYFFAEGEATRFAQARYAIFRVASDGTALLAGLADERHNTIPDRLQAPTSAHSNP</sequence>
<evidence type="ECO:0000313" key="2">
    <source>
        <dbReference type="Proteomes" id="UP000074561"/>
    </source>
</evidence>